<dbReference type="InterPro" id="IPR037171">
    <property type="entry name" value="NagB/RpiA_transferase-like"/>
</dbReference>
<dbReference type="Pfam" id="PF01008">
    <property type="entry name" value="IF-2B"/>
    <property type="match status" value="1"/>
</dbReference>
<accession>A0A9R1WK32</accession>
<gene>
    <name evidence="3" type="ORF">LSAT_V11C200091540</name>
</gene>
<comment type="similarity">
    <text evidence="1 2">Belongs to the eIF-2B alpha/beta/delta subunits family.</text>
</comment>
<evidence type="ECO:0000256" key="1">
    <source>
        <dbReference type="ARBA" id="ARBA00007251"/>
    </source>
</evidence>
<evidence type="ECO:0000256" key="2">
    <source>
        <dbReference type="RuleBase" id="RU003814"/>
    </source>
</evidence>
<comment type="caution">
    <text evidence="3">The sequence shown here is derived from an EMBL/GenBank/DDBJ whole genome shotgun (WGS) entry which is preliminary data.</text>
</comment>
<sequence>MVFNLRCGPLDLSLSSGNEIVIEERSPKELLNTRGGMGEQVAASEICVWNPAFDVTPANLISGIITEKNLKIIQSLLLLQLPGVQEKLKKQIKEVELAQSKDVSLHYVLVIGGIYVAFSHLGEIRTLGMLHSRFIWVTSAFCEHLVPMQKEEPKRYHGDYHTRCYE</sequence>
<protein>
    <submittedName>
        <fullName evidence="3">Uncharacterized protein</fullName>
    </submittedName>
</protein>
<keyword evidence="4" id="KW-1185">Reference proteome</keyword>
<proteinExistence type="inferred from homology"/>
<dbReference type="InterPro" id="IPR042529">
    <property type="entry name" value="IF_2B-like_C"/>
</dbReference>
<evidence type="ECO:0000313" key="3">
    <source>
        <dbReference type="EMBL" id="KAJ0223553.1"/>
    </source>
</evidence>
<dbReference type="InterPro" id="IPR000649">
    <property type="entry name" value="IF-2B-related"/>
</dbReference>
<dbReference type="AlphaFoldDB" id="A0A9R1WK32"/>
<dbReference type="EMBL" id="NBSK02000002">
    <property type="protein sequence ID" value="KAJ0223553.1"/>
    <property type="molecule type" value="Genomic_DNA"/>
</dbReference>
<dbReference type="SUPFAM" id="SSF100950">
    <property type="entry name" value="NagB/RpiA/CoA transferase-like"/>
    <property type="match status" value="1"/>
</dbReference>
<evidence type="ECO:0000313" key="4">
    <source>
        <dbReference type="Proteomes" id="UP000235145"/>
    </source>
</evidence>
<dbReference type="PANTHER" id="PTHR43475:SF1">
    <property type="entry name" value="METHYLTHIORIBOSE-1-PHOSPHATE ISOMERASE"/>
    <property type="match status" value="1"/>
</dbReference>
<dbReference type="Gene3D" id="3.40.50.10470">
    <property type="entry name" value="Translation initiation factor eif-2b, domain 2"/>
    <property type="match status" value="1"/>
</dbReference>
<reference evidence="3 4" key="1">
    <citation type="journal article" date="2017" name="Nat. Commun.">
        <title>Genome assembly with in vitro proximity ligation data and whole-genome triplication in lettuce.</title>
        <authorList>
            <person name="Reyes-Chin-Wo S."/>
            <person name="Wang Z."/>
            <person name="Yang X."/>
            <person name="Kozik A."/>
            <person name="Arikit S."/>
            <person name="Song C."/>
            <person name="Xia L."/>
            <person name="Froenicke L."/>
            <person name="Lavelle D.O."/>
            <person name="Truco M.J."/>
            <person name="Xia R."/>
            <person name="Zhu S."/>
            <person name="Xu C."/>
            <person name="Xu H."/>
            <person name="Xu X."/>
            <person name="Cox K."/>
            <person name="Korf I."/>
            <person name="Meyers B.C."/>
            <person name="Michelmore R.W."/>
        </authorList>
    </citation>
    <scope>NUCLEOTIDE SEQUENCE [LARGE SCALE GENOMIC DNA]</scope>
    <source>
        <strain evidence="4">cv. Salinas</strain>
        <tissue evidence="3">Seedlings</tissue>
    </source>
</reference>
<dbReference type="Proteomes" id="UP000235145">
    <property type="component" value="Unassembled WGS sequence"/>
</dbReference>
<name>A0A9R1WK32_LACSA</name>
<dbReference type="PANTHER" id="PTHR43475">
    <property type="entry name" value="METHYLTHIORIBOSE-1-PHOSPHATE ISOMERASE"/>
    <property type="match status" value="1"/>
</dbReference>
<organism evidence="3 4">
    <name type="scientific">Lactuca sativa</name>
    <name type="common">Garden lettuce</name>
    <dbReference type="NCBI Taxonomy" id="4236"/>
    <lineage>
        <taxon>Eukaryota</taxon>
        <taxon>Viridiplantae</taxon>
        <taxon>Streptophyta</taxon>
        <taxon>Embryophyta</taxon>
        <taxon>Tracheophyta</taxon>
        <taxon>Spermatophyta</taxon>
        <taxon>Magnoliopsida</taxon>
        <taxon>eudicotyledons</taxon>
        <taxon>Gunneridae</taxon>
        <taxon>Pentapetalae</taxon>
        <taxon>asterids</taxon>
        <taxon>campanulids</taxon>
        <taxon>Asterales</taxon>
        <taxon>Asteraceae</taxon>
        <taxon>Cichorioideae</taxon>
        <taxon>Cichorieae</taxon>
        <taxon>Lactucinae</taxon>
        <taxon>Lactuca</taxon>
    </lineage>
</organism>